<proteinExistence type="predicted"/>
<dbReference type="InterPro" id="IPR011990">
    <property type="entry name" value="TPR-like_helical_dom_sf"/>
</dbReference>
<dbReference type="Gene3D" id="1.25.40.10">
    <property type="entry name" value="Tetratricopeptide repeat domain"/>
    <property type="match status" value="1"/>
</dbReference>
<dbReference type="AlphaFoldDB" id="X1H874"/>
<comment type="caution">
    <text evidence="1">The sequence shown here is derived from an EMBL/GenBank/DDBJ whole genome shotgun (WGS) entry which is preliminary data.</text>
</comment>
<evidence type="ECO:0000313" key="1">
    <source>
        <dbReference type="EMBL" id="GAH50034.1"/>
    </source>
</evidence>
<organism evidence="1">
    <name type="scientific">marine sediment metagenome</name>
    <dbReference type="NCBI Taxonomy" id="412755"/>
    <lineage>
        <taxon>unclassified sequences</taxon>
        <taxon>metagenomes</taxon>
        <taxon>ecological metagenomes</taxon>
    </lineage>
</organism>
<accession>X1H874</accession>
<evidence type="ECO:0008006" key="2">
    <source>
        <dbReference type="Google" id="ProtNLM"/>
    </source>
</evidence>
<dbReference type="EMBL" id="BARU01016574">
    <property type="protein sequence ID" value="GAH50034.1"/>
    <property type="molecule type" value="Genomic_DNA"/>
</dbReference>
<reference evidence="1" key="1">
    <citation type="journal article" date="2014" name="Front. Microbiol.">
        <title>High frequency of phylogenetically diverse reductive dehalogenase-homologous genes in deep subseafloor sedimentary metagenomes.</title>
        <authorList>
            <person name="Kawai M."/>
            <person name="Futagami T."/>
            <person name="Toyoda A."/>
            <person name="Takaki Y."/>
            <person name="Nishi S."/>
            <person name="Hori S."/>
            <person name="Arai W."/>
            <person name="Tsubouchi T."/>
            <person name="Morono Y."/>
            <person name="Uchiyama I."/>
            <person name="Ito T."/>
            <person name="Fujiyama A."/>
            <person name="Inagaki F."/>
            <person name="Takami H."/>
        </authorList>
    </citation>
    <scope>NUCLEOTIDE SEQUENCE</scope>
    <source>
        <strain evidence="1">Expedition CK06-06</strain>
    </source>
</reference>
<protein>
    <recommendedName>
        <fullName evidence="2">Tetratricopeptide repeat protein</fullName>
    </recommendedName>
</protein>
<sequence>MFILSLPINNFVAFLKGNNDSYQLYEVVNYDSSCNLTVANNDNKKFLAYGLKQQGKLEEALSLYEDLYYHGNRDIAVVNNLANIYFLYDETIRAESLYHFAIILNDRGESYFNLGLLKLKNIEYSDYSKYMEEARKRNFSSLRNEPIDIKPTNDDFYKMIFS</sequence>
<dbReference type="SUPFAM" id="SSF48452">
    <property type="entry name" value="TPR-like"/>
    <property type="match status" value="1"/>
</dbReference>
<feature type="non-terminal residue" evidence="1">
    <location>
        <position position="162"/>
    </location>
</feature>
<name>X1H874_9ZZZZ</name>
<gene>
    <name evidence="1" type="ORF">S03H2_27540</name>
</gene>